<evidence type="ECO:0000256" key="9">
    <source>
        <dbReference type="ARBA" id="ARBA00023319"/>
    </source>
</evidence>
<dbReference type="SUPFAM" id="SSF49265">
    <property type="entry name" value="Fibronectin type III"/>
    <property type="match status" value="2"/>
</dbReference>
<accession>A0ABM5F4M6</accession>
<comment type="subcellular location">
    <subcellularLocation>
        <location evidence="1">Membrane</location>
        <topology evidence="1">Single-pass type I membrane protein</topology>
    </subcellularLocation>
</comment>
<evidence type="ECO:0000256" key="2">
    <source>
        <dbReference type="ARBA" id="ARBA00022692"/>
    </source>
</evidence>
<feature type="domain" description="Fibronectin type-III" evidence="13">
    <location>
        <begin position="247"/>
        <end position="343"/>
    </location>
</feature>
<feature type="domain" description="Ig-like" evidence="12">
    <location>
        <begin position="56"/>
        <end position="128"/>
    </location>
</feature>
<dbReference type="InterPro" id="IPR007110">
    <property type="entry name" value="Ig-like_dom"/>
</dbReference>
<feature type="transmembrane region" description="Helical" evidence="11">
    <location>
        <begin position="393"/>
        <end position="417"/>
    </location>
</feature>
<keyword evidence="14" id="KW-1185">Reference proteome</keyword>
<protein>
    <submittedName>
        <fullName evidence="15">Interleukin-6 receptor subunit alpha isoform X1</fullName>
    </submittedName>
</protein>
<evidence type="ECO:0000256" key="4">
    <source>
        <dbReference type="ARBA" id="ARBA00022989"/>
    </source>
</evidence>
<evidence type="ECO:0000256" key="3">
    <source>
        <dbReference type="ARBA" id="ARBA00022729"/>
    </source>
</evidence>
<dbReference type="SMART" id="SM00060">
    <property type="entry name" value="FN3"/>
    <property type="match status" value="1"/>
</dbReference>
<keyword evidence="9" id="KW-0393">Immunoglobulin domain</keyword>
<evidence type="ECO:0000259" key="12">
    <source>
        <dbReference type="PROSITE" id="PS50835"/>
    </source>
</evidence>
<gene>
    <name evidence="15" type="primary">IL6R</name>
</gene>
<sequence>MFLPPHTLPRGNASGHRIQESGHRLGIMQLLRASLMARLVAAVVAWVADPGHLCLPPAASSSNVMVGQLGRNVTLPCLEGEAENTTLTQWRFEGRNLDFYPAAPLIVGTNLFLPMLHFNHSGFYSCHAGKKLLRTWCLVLEEPLESPDFTCRRKSLLKDILCEWKMPRPMSVCTKARLWMQKVSPRENPTEQQCRYYGKSRKVTCRIVGLHHEEDIFLLVTACVVNPVGASNKTKYLWINSLLKPDPPADVTVYPVEKASRKLRVTWRYPYSWGTTFYHLQFELRYWVETSQMYSEVQLRPGVTSYVISDALEGLRHIVRVRCREEYNHGAWSEWSRESSGIPWTEPKDPEPELMSYFPEFPYYFINTEKPTTPEISKELDIQQVEVPTLASLHLVLMVVISVTVGFTLIALIIFWCRKRWGPPSYREGKPSTAPTYALAPLSPEPPLSASPLLSPPASPFSESSVDSPRVLDNGPYDVANADYFLLPK</sequence>
<dbReference type="PANTHER" id="PTHR23037">
    <property type="entry name" value="CYTOKINE RECEPTOR"/>
    <property type="match status" value="1"/>
</dbReference>
<keyword evidence="2 11" id="KW-0812">Transmembrane</keyword>
<dbReference type="PROSITE" id="PS01354">
    <property type="entry name" value="HEMATOPO_REC_L_F3"/>
    <property type="match status" value="1"/>
</dbReference>
<proteinExistence type="predicted"/>
<keyword evidence="5 11" id="KW-0472">Membrane</keyword>
<evidence type="ECO:0000256" key="11">
    <source>
        <dbReference type="SAM" id="Phobius"/>
    </source>
</evidence>
<keyword evidence="4 11" id="KW-1133">Transmembrane helix</keyword>
<evidence type="ECO:0000313" key="14">
    <source>
        <dbReference type="Proteomes" id="UP001652642"/>
    </source>
</evidence>
<feature type="compositionally biased region" description="Pro residues" evidence="10">
    <location>
        <begin position="443"/>
        <end position="459"/>
    </location>
</feature>
<dbReference type="InterPro" id="IPR036116">
    <property type="entry name" value="FN3_sf"/>
</dbReference>
<keyword evidence="6" id="KW-1015">Disulfide bond</keyword>
<dbReference type="PANTHER" id="PTHR23037:SF35">
    <property type="entry name" value="FIBRONECTIN TYPE-III DOMAIN-CONTAINING PROTEIN"/>
    <property type="match status" value="1"/>
</dbReference>
<keyword evidence="7 15" id="KW-0675">Receptor</keyword>
<feature type="region of interest" description="Disordered" evidence="10">
    <location>
        <begin position="437"/>
        <end position="477"/>
    </location>
</feature>
<evidence type="ECO:0000256" key="1">
    <source>
        <dbReference type="ARBA" id="ARBA00004479"/>
    </source>
</evidence>
<evidence type="ECO:0000256" key="7">
    <source>
        <dbReference type="ARBA" id="ARBA00023170"/>
    </source>
</evidence>
<keyword evidence="8" id="KW-0325">Glycoprotein</keyword>
<evidence type="ECO:0000256" key="5">
    <source>
        <dbReference type="ARBA" id="ARBA00023136"/>
    </source>
</evidence>
<evidence type="ECO:0000259" key="13">
    <source>
        <dbReference type="PROSITE" id="PS50853"/>
    </source>
</evidence>
<reference evidence="15" key="1">
    <citation type="submission" date="2025-08" db="UniProtKB">
        <authorList>
            <consortium name="RefSeq"/>
        </authorList>
    </citation>
    <scope>IDENTIFICATION</scope>
</reference>
<dbReference type="InterPro" id="IPR003961">
    <property type="entry name" value="FN3_dom"/>
</dbReference>
<dbReference type="SUPFAM" id="SSF48726">
    <property type="entry name" value="Immunoglobulin"/>
    <property type="match status" value="1"/>
</dbReference>
<dbReference type="PROSITE" id="PS50853">
    <property type="entry name" value="FN3"/>
    <property type="match status" value="1"/>
</dbReference>
<dbReference type="InterPro" id="IPR003530">
    <property type="entry name" value="Hematopoietin_rcpt_L_F3_CS"/>
</dbReference>
<evidence type="ECO:0000256" key="10">
    <source>
        <dbReference type="SAM" id="MobiDB-lite"/>
    </source>
</evidence>
<dbReference type="InterPro" id="IPR036179">
    <property type="entry name" value="Ig-like_dom_sf"/>
</dbReference>
<dbReference type="PROSITE" id="PS50835">
    <property type="entry name" value="IG_LIKE"/>
    <property type="match status" value="1"/>
</dbReference>
<dbReference type="Proteomes" id="UP001652642">
    <property type="component" value="Chromosome 15"/>
</dbReference>
<dbReference type="CDD" id="cd00063">
    <property type="entry name" value="FN3"/>
    <property type="match status" value="1"/>
</dbReference>
<dbReference type="GeneID" id="110081055"/>
<evidence type="ECO:0000313" key="15">
    <source>
        <dbReference type="RefSeq" id="XP_072840356.1"/>
    </source>
</evidence>
<organism evidence="14 15">
    <name type="scientific">Pogona vitticeps</name>
    <name type="common">central bearded dragon</name>
    <dbReference type="NCBI Taxonomy" id="103695"/>
    <lineage>
        <taxon>Eukaryota</taxon>
        <taxon>Metazoa</taxon>
        <taxon>Chordata</taxon>
        <taxon>Craniata</taxon>
        <taxon>Vertebrata</taxon>
        <taxon>Euteleostomi</taxon>
        <taxon>Lepidosauria</taxon>
        <taxon>Squamata</taxon>
        <taxon>Bifurcata</taxon>
        <taxon>Unidentata</taxon>
        <taxon>Episquamata</taxon>
        <taxon>Toxicofera</taxon>
        <taxon>Iguania</taxon>
        <taxon>Acrodonta</taxon>
        <taxon>Agamidae</taxon>
        <taxon>Amphibolurinae</taxon>
        <taxon>Pogona</taxon>
    </lineage>
</organism>
<dbReference type="RefSeq" id="XP_072840356.1">
    <property type="nucleotide sequence ID" value="XM_072984255.1"/>
</dbReference>
<keyword evidence="3" id="KW-0732">Signal</keyword>
<dbReference type="Gene3D" id="2.60.40.10">
    <property type="entry name" value="Immunoglobulins"/>
    <property type="match status" value="2"/>
</dbReference>
<dbReference type="InterPro" id="IPR013783">
    <property type="entry name" value="Ig-like_fold"/>
</dbReference>
<evidence type="ECO:0000256" key="8">
    <source>
        <dbReference type="ARBA" id="ARBA00023180"/>
    </source>
</evidence>
<name>A0ABM5F4M6_9SAUR</name>
<evidence type="ECO:0000256" key="6">
    <source>
        <dbReference type="ARBA" id="ARBA00023157"/>
    </source>
</evidence>